<dbReference type="PANTHER" id="PTHR33938:SF2">
    <property type="entry name" value="CARBOXYLIC ESTER HYDROLASE"/>
    <property type="match status" value="1"/>
</dbReference>
<dbReference type="Pfam" id="PF07519">
    <property type="entry name" value="Tannase"/>
    <property type="match status" value="1"/>
</dbReference>
<dbReference type="PANTHER" id="PTHR33938">
    <property type="entry name" value="FERULOYL ESTERASE B-RELATED"/>
    <property type="match status" value="1"/>
</dbReference>
<name>A0ABR4P242_9HELO</name>
<dbReference type="Proteomes" id="UP001629113">
    <property type="component" value="Unassembled WGS sequence"/>
</dbReference>
<evidence type="ECO:0000256" key="2">
    <source>
        <dbReference type="ARBA" id="ARBA00022487"/>
    </source>
</evidence>
<keyword evidence="6" id="KW-0106">Calcium</keyword>
<keyword evidence="7" id="KW-1015">Disulfide bond</keyword>
<protein>
    <recommendedName>
        <fullName evidence="8">Carboxylic ester hydrolase</fullName>
        <ecNumber evidence="8">3.1.1.-</ecNumber>
    </recommendedName>
</protein>
<keyword evidence="3" id="KW-0479">Metal-binding</keyword>
<keyword evidence="4" id="KW-0732">Signal</keyword>
<organism evidence="9 10">
    <name type="scientific">Phlyctema vagabunda</name>
    <dbReference type="NCBI Taxonomy" id="108571"/>
    <lineage>
        <taxon>Eukaryota</taxon>
        <taxon>Fungi</taxon>
        <taxon>Dikarya</taxon>
        <taxon>Ascomycota</taxon>
        <taxon>Pezizomycotina</taxon>
        <taxon>Leotiomycetes</taxon>
        <taxon>Helotiales</taxon>
        <taxon>Dermateaceae</taxon>
        <taxon>Phlyctema</taxon>
    </lineage>
</organism>
<keyword evidence="10" id="KW-1185">Reference proteome</keyword>
<evidence type="ECO:0000313" key="10">
    <source>
        <dbReference type="Proteomes" id="UP001629113"/>
    </source>
</evidence>
<dbReference type="EC" id="3.1.1.-" evidence="8"/>
<evidence type="ECO:0000256" key="1">
    <source>
        <dbReference type="ARBA" id="ARBA00006249"/>
    </source>
</evidence>
<evidence type="ECO:0000256" key="5">
    <source>
        <dbReference type="ARBA" id="ARBA00022801"/>
    </source>
</evidence>
<dbReference type="InterPro" id="IPR011118">
    <property type="entry name" value="Tannase/feruloyl_esterase"/>
</dbReference>
<sequence length="522" mass="56504">MSLLAGNFSPFLQCNISAFSSLLPTGASVNFAEAVPLNGSFGEGAANLEFPGNVTGLPSLCAVGIHVVSSNESAYNFALFLPSTWNGRTMTAGNGGFGGGIAYPDMAISSHYGFAALSTDTGHISSTFDGLWALNAPETLLDWGYRALHGSVVLGKELVAAYYGRELEYSYYAACSTGGRQGFKEVEEFPDDFDGILVGAPAWWTTHLQTWTVQIGKVNQPADAAYHIPPMLFSIIRNEVLKQCDPQDGLRDEIISDPYGCTFDPTTLLCSASSNSSCLTGDQLVTLHKFYSDWVDTNQTFVFPGLALGAELSPITGPTGQPVTLGTDFVRYFLLNDTNWNWENFDYSIVQKAEEVNPGNATADNFDLGPYQSRGGKVIQYHGLADNLIPTGSSIYFHQQVQQTMDTDLDAFYRLFLVPGMGHCSGSSNAPWYIGAANQELAGATHSVPGFEDAQHDAILSLVQWVENGTAPEKIIATKFRNETALGGVERQRPLCVYPKQAKYTGSGDQDAAENWECKSLY</sequence>
<dbReference type="InterPro" id="IPR029058">
    <property type="entry name" value="AB_hydrolase_fold"/>
</dbReference>
<comment type="caution">
    <text evidence="9">The sequence shown here is derived from an EMBL/GenBank/DDBJ whole genome shotgun (WGS) entry which is preliminary data.</text>
</comment>
<gene>
    <name evidence="9" type="ORF">PVAG01_11378</name>
</gene>
<comment type="similarity">
    <text evidence="1 8">Belongs to the tannase family.</text>
</comment>
<accession>A0ABR4P242</accession>
<dbReference type="SUPFAM" id="SSF53474">
    <property type="entry name" value="alpha/beta-Hydrolases"/>
    <property type="match status" value="1"/>
</dbReference>
<keyword evidence="5 8" id="KW-0378">Hydrolase</keyword>
<proteinExistence type="inferred from homology"/>
<evidence type="ECO:0000256" key="8">
    <source>
        <dbReference type="RuleBase" id="RU361238"/>
    </source>
</evidence>
<dbReference type="EMBL" id="JBFCZG010000011">
    <property type="protein sequence ID" value="KAL3417378.1"/>
    <property type="molecule type" value="Genomic_DNA"/>
</dbReference>
<keyword evidence="2" id="KW-0719">Serine esterase</keyword>
<reference evidence="9 10" key="1">
    <citation type="submission" date="2024-06" db="EMBL/GenBank/DDBJ databases">
        <title>Complete genome of Phlyctema vagabunda strain 19-DSS-EL-015.</title>
        <authorList>
            <person name="Fiorenzani C."/>
        </authorList>
    </citation>
    <scope>NUCLEOTIDE SEQUENCE [LARGE SCALE GENOMIC DNA]</scope>
    <source>
        <strain evidence="9 10">19-DSS-EL-015</strain>
    </source>
</reference>
<evidence type="ECO:0000256" key="7">
    <source>
        <dbReference type="ARBA" id="ARBA00023157"/>
    </source>
</evidence>
<evidence type="ECO:0000256" key="6">
    <source>
        <dbReference type="ARBA" id="ARBA00022837"/>
    </source>
</evidence>
<evidence type="ECO:0000256" key="3">
    <source>
        <dbReference type="ARBA" id="ARBA00022723"/>
    </source>
</evidence>
<evidence type="ECO:0000256" key="4">
    <source>
        <dbReference type="ARBA" id="ARBA00022729"/>
    </source>
</evidence>
<evidence type="ECO:0000313" key="9">
    <source>
        <dbReference type="EMBL" id="KAL3417378.1"/>
    </source>
</evidence>